<sequence>MNIGFFIRHFTERGTEVAIYDYAKYNEEILNNKSYIICFTEKTQRNIGFPTERISYDKFNSRFPIIEINNMEEMQQIINQYKLSFFYTLTHGGNDAIYQFNNKNIWTNCKTIKHCVFNTTCIEGDFYISISNYLNEKYNTNIPVIPHIVDLPNCDENLRNELNIPNDAMVFGRYGGKDTFDIQIAHEAIIEYLNNNDAVYFLFMNTNHFYYHPRIIYLEGTTDNFYKVKFINTCDSMIHARNGGETFGLSIAEFSIKNKPIITCPCGDLEHIKILQDKAILYTSKQQLIDIFKNIKLIINSREDWNAFDYFSPRNIMGLFSKIFL</sequence>
<dbReference type="EMBL" id="MN739661">
    <property type="protein sequence ID" value="QHT19025.1"/>
    <property type="molecule type" value="Genomic_DNA"/>
</dbReference>
<accession>A0A6C0DUX1</accession>
<organism evidence="1">
    <name type="scientific">viral metagenome</name>
    <dbReference type="NCBI Taxonomy" id="1070528"/>
    <lineage>
        <taxon>unclassified sequences</taxon>
        <taxon>metagenomes</taxon>
        <taxon>organismal metagenomes</taxon>
    </lineage>
</organism>
<evidence type="ECO:0000313" key="1">
    <source>
        <dbReference type="EMBL" id="QHT19025.1"/>
    </source>
</evidence>
<protein>
    <recommendedName>
        <fullName evidence="2">Glycosyl transferase family 1 domain-containing protein</fullName>
    </recommendedName>
</protein>
<name>A0A6C0DUX1_9ZZZZ</name>
<reference evidence="1" key="1">
    <citation type="journal article" date="2020" name="Nature">
        <title>Giant virus diversity and host interactions through global metagenomics.</title>
        <authorList>
            <person name="Schulz F."/>
            <person name="Roux S."/>
            <person name="Paez-Espino D."/>
            <person name="Jungbluth S."/>
            <person name="Walsh D.A."/>
            <person name="Denef V.J."/>
            <person name="McMahon K.D."/>
            <person name="Konstantinidis K.T."/>
            <person name="Eloe-Fadrosh E.A."/>
            <person name="Kyrpides N.C."/>
            <person name="Woyke T."/>
        </authorList>
    </citation>
    <scope>NUCLEOTIDE SEQUENCE</scope>
    <source>
        <strain evidence="1">GVMAG-M-3300023174-49</strain>
    </source>
</reference>
<dbReference type="AlphaFoldDB" id="A0A6C0DUX1"/>
<evidence type="ECO:0008006" key="2">
    <source>
        <dbReference type="Google" id="ProtNLM"/>
    </source>
</evidence>
<proteinExistence type="predicted"/>
<dbReference type="SUPFAM" id="SSF53756">
    <property type="entry name" value="UDP-Glycosyltransferase/glycogen phosphorylase"/>
    <property type="match status" value="1"/>
</dbReference>